<dbReference type="Proteomes" id="UP001189429">
    <property type="component" value="Unassembled WGS sequence"/>
</dbReference>
<comment type="caution">
    <text evidence="2">The sequence shown here is derived from an EMBL/GenBank/DDBJ whole genome shotgun (WGS) entry which is preliminary data.</text>
</comment>
<keyword evidence="3" id="KW-1185">Reference proteome</keyword>
<proteinExistence type="predicted"/>
<dbReference type="SUPFAM" id="SSF50998">
    <property type="entry name" value="Quinoprotein alcohol dehydrogenase-like"/>
    <property type="match status" value="1"/>
</dbReference>
<dbReference type="EMBL" id="CAUYUJ010022570">
    <property type="protein sequence ID" value="CAK0911382.1"/>
    <property type="molecule type" value="Genomic_DNA"/>
</dbReference>
<feature type="region of interest" description="Disordered" evidence="1">
    <location>
        <begin position="242"/>
        <end position="275"/>
    </location>
</feature>
<evidence type="ECO:0000313" key="3">
    <source>
        <dbReference type="Proteomes" id="UP001189429"/>
    </source>
</evidence>
<dbReference type="InterPro" id="IPR011047">
    <property type="entry name" value="Quinoprotein_ADH-like_sf"/>
</dbReference>
<name>A0ABN9YEX1_9DINO</name>
<sequence>MPRFAKSHLKLVLNQVLHRLAYRSGQANSSEMAEKKAKVGPLEADVIGWHIMYWPGGQMKVCFRPGGHFYCGDHKTAATWKILDGEILIDWKDYGRFIFTVSEGKHLQGHCLHQEESKKWRKTIYNGALTPLEKLLFGDGDGTEWDFKSPDGTVSVEFRCDGENHFVCFTKDGDAHWSVDKKGKTIIIDWGKHGKYELEVDVKNKTMDGYHIREGVEDPDEDKDWRKMEFIKNVVEPKAIVHGDDGAGDGDGHGHSHGDGHGHTHGVGHGSAHDHGGGIVALGNITIGGEKFMVDRDGQLDKGFETEFGVEPVGSGKVAGFTAWVQDSKAGGISDPVTGEGHDDHAHFMVTPTAADGDKFAIKCGDQVSTINVHPGAAPTQGGIMAVLEDADGKHVGFIELKLHDDAGDLELWICKDGAMSEPLDFLADTTITATFATKENRSVQLNVRDMDKNEDEDGNANMRDGKTNYFVFPGESDQDPEFLVGEKFRSTTTVTFTANGKTYTAPPFILVPHM</sequence>
<protein>
    <submittedName>
        <fullName evidence="2">Uncharacterized protein</fullName>
    </submittedName>
</protein>
<evidence type="ECO:0000256" key="1">
    <source>
        <dbReference type="SAM" id="MobiDB-lite"/>
    </source>
</evidence>
<accession>A0ABN9YEX1</accession>
<feature type="compositionally biased region" description="Basic and acidic residues" evidence="1">
    <location>
        <begin position="242"/>
        <end position="262"/>
    </location>
</feature>
<evidence type="ECO:0000313" key="2">
    <source>
        <dbReference type="EMBL" id="CAK0911382.1"/>
    </source>
</evidence>
<reference evidence="2" key="1">
    <citation type="submission" date="2023-10" db="EMBL/GenBank/DDBJ databases">
        <authorList>
            <person name="Chen Y."/>
            <person name="Shah S."/>
            <person name="Dougan E. K."/>
            <person name="Thang M."/>
            <person name="Chan C."/>
        </authorList>
    </citation>
    <scope>NUCLEOTIDE SEQUENCE [LARGE SCALE GENOMIC DNA]</scope>
</reference>
<organism evidence="2 3">
    <name type="scientific">Prorocentrum cordatum</name>
    <dbReference type="NCBI Taxonomy" id="2364126"/>
    <lineage>
        <taxon>Eukaryota</taxon>
        <taxon>Sar</taxon>
        <taxon>Alveolata</taxon>
        <taxon>Dinophyceae</taxon>
        <taxon>Prorocentrales</taxon>
        <taxon>Prorocentraceae</taxon>
        <taxon>Prorocentrum</taxon>
    </lineage>
</organism>
<gene>
    <name evidence="2" type="ORF">PCOR1329_LOCUS85276</name>
</gene>